<keyword evidence="3" id="KW-1185">Reference proteome</keyword>
<feature type="region of interest" description="Disordered" evidence="1">
    <location>
        <begin position="22"/>
        <end position="79"/>
    </location>
</feature>
<accession>A0ABV0TNH5</accession>
<proteinExistence type="predicted"/>
<sequence length="79" mass="8774">MKQESLELHPYKESLILIKERNISVQPGGNRGEPSPVEEPSTLSSRAGRTPRTGGQKDVSGQNFFLEEEKKGPGLKHLF</sequence>
<dbReference type="Proteomes" id="UP001482620">
    <property type="component" value="Unassembled WGS sequence"/>
</dbReference>
<gene>
    <name evidence="2" type="ORF">ILYODFUR_023192</name>
</gene>
<dbReference type="EMBL" id="JAHRIQ010037381">
    <property type="protein sequence ID" value="MEQ2233571.1"/>
    <property type="molecule type" value="Genomic_DNA"/>
</dbReference>
<evidence type="ECO:0000313" key="2">
    <source>
        <dbReference type="EMBL" id="MEQ2233571.1"/>
    </source>
</evidence>
<evidence type="ECO:0000313" key="3">
    <source>
        <dbReference type="Proteomes" id="UP001482620"/>
    </source>
</evidence>
<organism evidence="2 3">
    <name type="scientific">Ilyodon furcidens</name>
    <name type="common">goldbreast splitfin</name>
    <dbReference type="NCBI Taxonomy" id="33524"/>
    <lineage>
        <taxon>Eukaryota</taxon>
        <taxon>Metazoa</taxon>
        <taxon>Chordata</taxon>
        <taxon>Craniata</taxon>
        <taxon>Vertebrata</taxon>
        <taxon>Euteleostomi</taxon>
        <taxon>Actinopterygii</taxon>
        <taxon>Neopterygii</taxon>
        <taxon>Teleostei</taxon>
        <taxon>Neoteleostei</taxon>
        <taxon>Acanthomorphata</taxon>
        <taxon>Ovalentaria</taxon>
        <taxon>Atherinomorphae</taxon>
        <taxon>Cyprinodontiformes</taxon>
        <taxon>Goodeidae</taxon>
        <taxon>Ilyodon</taxon>
    </lineage>
</organism>
<reference evidence="2 3" key="1">
    <citation type="submission" date="2021-06" db="EMBL/GenBank/DDBJ databases">
        <authorList>
            <person name="Palmer J.M."/>
        </authorList>
    </citation>
    <scope>NUCLEOTIDE SEQUENCE [LARGE SCALE GENOMIC DNA]</scope>
    <source>
        <strain evidence="3">if_2019</strain>
        <tissue evidence="2">Muscle</tissue>
    </source>
</reference>
<comment type="caution">
    <text evidence="2">The sequence shown here is derived from an EMBL/GenBank/DDBJ whole genome shotgun (WGS) entry which is preliminary data.</text>
</comment>
<name>A0ABV0TNH5_9TELE</name>
<protein>
    <submittedName>
        <fullName evidence="2">Uncharacterized protein</fullName>
    </submittedName>
</protein>
<evidence type="ECO:0000256" key="1">
    <source>
        <dbReference type="SAM" id="MobiDB-lite"/>
    </source>
</evidence>